<dbReference type="GO" id="GO:0005737">
    <property type="term" value="C:cytoplasm"/>
    <property type="evidence" value="ECO:0007669"/>
    <property type="project" value="TreeGrafter"/>
</dbReference>
<dbReference type="GO" id="GO:0045596">
    <property type="term" value="P:negative regulation of cell differentiation"/>
    <property type="evidence" value="ECO:0007669"/>
    <property type="project" value="InterPro"/>
</dbReference>
<dbReference type="Ensembl" id="ENSPEMT00000038544.1">
    <property type="protein sequence ID" value="ENSPEMP00000030207.1"/>
    <property type="gene ID" value="ENSPEMG00000031191.1"/>
</dbReference>
<dbReference type="Proteomes" id="UP000694547">
    <property type="component" value="Chromosome 10"/>
</dbReference>
<keyword evidence="2" id="KW-0433">Leucine-rich repeat</keyword>
<dbReference type="InterPro" id="IPR026271">
    <property type="entry name" value="PRAME"/>
</dbReference>
<sequence>MVFCLHVCLCESVESPGTGVELARQALLRNEALAISALEDLPWMLFPALFKEAFHGRLTRLVKAMVAAWPFPCLPVGALMNTFNLEMVQEMLDGLDALLTQNIRPRTGKLREIDFRRVHHRFWTVWAGAEDRDCSAETVSEKQEVKPPLSYELTQPLQVITDLYFRFQLDEAETNFLEWAQQREDSLQFCCVNMKIESLSLDDVSTILTVFQPDHIQVLELSIDWSWPTLAQFSPYLAHMRNLHTLSLVQIPTDRLGLDDLPGSEEEPVRHFLSQFSTLSSLQHLSLNGLSLASKNLKTPLESFSVTHCRLFQSHLRHLSRCERLHQLKHLDMCGVPLSRLGMKPLRVLLEKVANTLETLGFQGCGIKDSQLSVLLPALSQCSQLTKVNFYFNDFSVNVLSDLLRHTANFTKMATEQYPIPLECFDEFGYFSRELVVQLCLGLVDTLRAIREPKDISFATVLCRGCLKRRVSDLEARVCPCLQ</sequence>
<accession>A0A8C8UJH0</accession>
<dbReference type="SUPFAM" id="SSF52047">
    <property type="entry name" value="RNI-like"/>
    <property type="match status" value="1"/>
</dbReference>
<dbReference type="PIRSF" id="PIRSF038286">
    <property type="entry name" value="PRAME"/>
    <property type="match status" value="1"/>
</dbReference>
<reference evidence="4 5" key="1">
    <citation type="submission" date="2018-10" db="EMBL/GenBank/DDBJ databases">
        <title>Improved assembly of the deer mouse Peromyscus maniculatus genome.</title>
        <authorList>
            <person name="Lassance J.-M."/>
            <person name="Hoekstra H.E."/>
        </authorList>
    </citation>
    <scope>NUCLEOTIDE SEQUENCE [LARGE SCALE GENOMIC DNA]</scope>
</reference>
<evidence type="ECO:0000256" key="1">
    <source>
        <dbReference type="ARBA" id="ARBA00009608"/>
    </source>
</evidence>
<evidence type="ECO:0000313" key="4">
    <source>
        <dbReference type="Ensembl" id="ENSPEMP00000030207.1"/>
    </source>
</evidence>
<dbReference type="PANTHER" id="PTHR14224:SF94">
    <property type="entry name" value="PRAME FAMILY MEMBER 12"/>
    <property type="match status" value="1"/>
</dbReference>
<keyword evidence="3" id="KW-0677">Repeat</keyword>
<evidence type="ECO:0000256" key="3">
    <source>
        <dbReference type="ARBA" id="ARBA00022737"/>
    </source>
</evidence>
<protein>
    <submittedName>
        <fullName evidence="4">PRAME family member 12-like</fullName>
    </submittedName>
</protein>
<dbReference type="GO" id="GO:0008284">
    <property type="term" value="P:positive regulation of cell population proliferation"/>
    <property type="evidence" value="ECO:0007669"/>
    <property type="project" value="InterPro"/>
</dbReference>
<dbReference type="AlphaFoldDB" id="A0A8C8UJH0"/>
<dbReference type="InterPro" id="IPR032675">
    <property type="entry name" value="LRR_dom_sf"/>
</dbReference>
<dbReference type="PANTHER" id="PTHR14224">
    <property type="entry name" value="SIMILAR TO PREFERENTIALLY EXPRESSED ANTIGEN IN MELANOMA-LIKE 3"/>
    <property type="match status" value="1"/>
</dbReference>
<evidence type="ECO:0000256" key="2">
    <source>
        <dbReference type="ARBA" id="ARBA00022614"/>
    </source>
</evidence>
<dbReference type="GO" id="GO:0045892">
    <property type="term" value="P:negative regulation of DNA-templated transcription"/>
    <property type="evidence" value="ECO:0007669"/>
    <property type="project" value="InterPro"/>
</dbReference>
<dbReference type="Gene3D" id="3.80.10.10">
    <property type="entry name" value="Ribonuclease Inhibitor"/>
    <property type="match status" value="1"/>
</dbReference>
<comment type="similarity">
    <text evidence="1">Belongs to the PRAME family.</text>
</comment>
<dbReference type="InterPro" id="IPR050694">
    <property type="entry name" value="LRRC14/PRAME"/>
</dbReference>
<gene>
    <name evidence="4" type="primary">LOC102905925</name>
</gene>
<reference evidence="4" key="3">
    <citation type="submission" date="2025-09" db="UniProtKB">
        <authorList>
            <consortium name="Ensembl"/>
        </authorList>
    </citation>
    <scope>IDENTIFICATION</scope>
</reference>
<reference evidence="4" key="2">
    <citation type="submission" date="2025-08" db="UniProtKB">
        <authorList>
            <consortium name="Ensembl"/>
        </authorList>
    </citation>
    <scope>IDENTIFICATION</scope>
</reference>
<dbReference type="GO" id="GO:0043066">
    <property type="term" value="P:negative regulation of apoptotic process"/>
    <property type="evidence" value="ECO:0007669"/>
    <property type="project" value="InterPro"/>
</dbReference>
<dbReference type="GeneTree" id="ENSGT01030000234531"/>
<keyword evidence="5" id="KW-1185">Reference proteome</keyword>
<name>A0A8C8UJH0_PERMB</name>
<organism evidence="4 5">
    <name type="scientific">Peromyscus maniculatus bairdii</name>
    <name type="common">Prairie deer mouse</name>
    <dbReference type="NCBI Taxonomy" id="230844"/>
    <lineage>
        <taxon>Eukaryota</taxon>
        <taxon>Metazoa</taxon>
        <taxon>Chordata</taxon>
        <taxon>Craniata</taxon>
        <taxon>Vertebrata</taxon>
        <taxon>Euteleostomi</taxon>
        <taxon>Mammalia</taxon>
        <taxon>Eutheria</taxon>
        <taxon>Euarchontoglires</taxon>
        <taxon>Glires</taxon>
        <taxon>Rodentia</taxon>
        <taxon>Myomorpha</taxon>
        <taxon>Muroidea</taxon>
        <taxon>Cricetidae</taxon>
        <taxon>Neotominae</taxon>
        <taxon>Peromyscus</taxon>
    </lineage>
</organism>
<proteinExistence type="inferred from homology"/>
<evidence type="ECO:0000313" key="5">
    <source>
        <dbReference type="Proteomes" id="UP000694547"/>
    </source>
</evidence>